<evidence type="ECO:0000313" key="2">
    <source>
        <dbReference type="EMBL" id="MDA2814602.1"/>
    </source>
</evidence>
<comment type="caution">
    <text evidence="2">The sequence shown here is derived from an EMBL/GenBank/DDBJ whole genome shotgun (WGS) entry which is preliminary data.</text>
</comment>
<sequence>MPDEPSEERLRAAENAVALIDAYVRSDREDLLAAADRVSGEEETELVASELRIFATFLTRRVQETGVSYRPADSREAVARTVADLLPPELEFAVVTAWEAHSVGEEEAAERLANGDPMVQVHMLAAFCAAVGRAVYKPAELVSTLRLAAGVEPEGSDGSDGGGAEGEPGGEGGDQAT</sequence>
<reference evidence="2 3" key="1">
    <citation type="submission" date="2023-01" db="EMBL/GenBank/DDBJ databases">
        <title>Draft genome sequence of Nocardiopsis sp. RSe5-2 isolated from halophytes.</title>
        <authorList>
            <person name="Duangmal K."/>
            <person name="Chantavorakit T."/>
        </authorList>
    </citation>
    <scope>NUCLEOTIDE SEQUENCE [LARGE SCALE GENOMIC DNA]</scope>
    <source>
        <strain evidence="2 3">RSe5-2</strain>
    </source>
</reference>
<evidence type="ECO:0000256" key="1">
    <source>
        <dbReference type="SAM" id="MobiDB-lite"/>
    </source>
</evidence>
<dbReference type="Proteomes" id="UP001527866">
    <property type="component" value="Unassembled WGS sequence"/>
</dbReference>
<dbReference type="EMBL" id="JAQFWQ010000130">
    <property type="protein sequence ID" value="MDA2814602.1"/>
    <property type="molecule type" value="Genomic_DNA"/>
</dbReference>
<feature type="compositionally biased region" description="Gly residues" evidence="1">
    <location>
        <begin position="158"/>
        <end position="177"/>
    </location>
</feature>
<protein>
    <submittedName>
        <fullName evidence="2">Uncharacterized protein</fullName>
    </submittedName>
</protein>
<evidence type="ECO:0000313" key="3">
    <source>
        <dbReference type="Proteomes" id="UP001527866"/>
    </source>
</evidence>
<dbReference type="RefSeq" id="WP_270690059.1">
    <property type="nucleotide sequence ID" value="NZ_JAQFWQ010000130.1"/>
</dbReference>
<accession>A0ABT4UE53</accession>
<organism evidence="2 3">
    <name type="scientific">Nocardiopsis endophytica</name>
    <dbReference type="NCBI Taxonomy" id="3018445"/>
    <lineage>
        <taxon>Bacteria</taxon>
        <taxon>Bacillati</taxon>
        <taxon>Actinomycetota</taxon>
        <taxon>Actinomycetes</taxon>
        <taxon>Streptosporangiales</taxon>
        <taxon>Nocardiopsidaceae</taxon>
        <taxon>Nocardiopsis</taxon>
    </lineage>
</organism>
<gene>
    <name evidence="2" type="ORF">O4J56_28420</name>
</gene>
<feature type="region of interest" description="Disordered" evidence="1">
    <location>
        <begin position="151"/>
        <end position="177"/>
    </location>
</feature>
<proteinExistence type="predicted"/>
<keyword evidence="3" id="KW-1185">Reference proteome</keyword>
<name>A0ABT4UE53_9ACTN</name>